<dbReference type="EMBL" id="JAMSHJ010000003">
    <property type="protein sequence ID" value="KAI5432410.1"/>
    <property type="molecule type" value="Genomic_DNA"/>
</dbReference>
<dbReference type="InterPro" id="IPR043128">
    <property type="entry name" value="Rev_trsase/Diguanyl_cyclase"/>
</dbReference>
<reference evidence="1 2" key="1">
    <citation type="journal article" date="2022" name="Nat. Genet.">
        <title>Improved pea reference genome and pan-genome highlight genomic features and evolutionary characteristics.</title>
        <authorList>
            <person name="Yang T."/>
            <person name="Liu R."/>
            <person name="Luo Y."/>
            <person name="Hu S."/>
            <person name="Wang D."/>
            <person name="Wang C."/>
            <person name="Pandey M.K."/>
            <person name="Ge S."/>
            <person name="Xu Q."/>
            <person name="Li N."/>
            <person name="Li G."/>
            <person name="Huang Y."/>
            <person name="Saxena R.K."/>
            <person name="Ji Y."/>
            <person name="Li M."/>
            <person name="Yan X."/>
            <person name="He Y."/>
            <person name="Liu Y."/>
            <person name="Wang X."/>
            <person name="Xiang C."/>
            <person name="Varshney R.K."/>
            <person name="Ding H."/>
            <person name="Gao S."/>
            <person name="Zong X."/>
        </authorList>
    </citation>
    <scope>NUCLEOTIDE SEQUENCE [LARGE SCALE GENOMIC DNA]</scope>
    <source>
        <strain evidence="1 2">cv. Zhongwan 6</strain>
    </source>
</reference>
<protein>
    <submittedName>
        <fullName evidence="1">Uncharacterized protein</fullName>
    </submittedName>
</protein>
<comment type="caution">
    <text evidence="1">The sequence shown here is derived from an EMBL/GenBank/DDBJ whole genome shotgun (WGS) entry which is preliminary data.</text>
</comment>
<accession>A0A9D5B6R2</accession>
<evidence type="ECO:0000313" key="1">
    <source>
        <dbReference type="EMBL" id="KAI5432410.1"/>
    </source>
</evidence>
<dbReference type="AlphaFoldDB" id="A0A9D5B6R2"/>
<dbReference type="Gramene" id="Psat03G0623200-T1">
    <property type="protein sequence ID" value="KAI5432410.1"/>
    <property type="gene ID" value="KIW84_036232"/>
</dbReference>
<dbReference type="SUPFAM" id="SSF56672">
    <property type="entry name" value="DNA/RNA polymerases"/>
    <property type="match status" value="1"/>
</dbReference>
<dbReference type="Proteomes" id="UP001058974">
    <property type="component" value="Chromosome 3"/>
</dbReference>
<dbReference type="PANTHER" id="PTHR24559:SF457">
    <property type="entry name" value="RNA-DIRECTED DNA POLYMERASE HOMOLOG"/>
    <property type="match status" value="1"/>
</dbReference>
<gene>
    <name evidence="1" type="ORF">KIW84_036232</name>
</gene>
<dbReference type="InterPro" id="IPR043502">
    <property type="entry name" value="DNA/RNA_pol_sf"/>
</dbReference>
<keyword evidence="2" id="KW-1185">Reference proteome</keyword>
<dbReference type="Gene3D" id="3.30.70.270">
    <property type="match status" value="1"/>
</dbReference>
<proteinExistence type="predicted"/>
<dbReference type="PANTHER" id="PTHR24559">
    <property type="entry name" value="TRANSPOSON TY3-I GAG-POL POLYPROTEIN"/>
    <property type="match status" value="1"/>
</dbReference>
<dbReference type="InterPro" id="IPR053134">
    <property type="entry name" value="RNA-dir_DNA_polymerase"/>
</dbReference>
<evidence type="ECO:0000313" key="2">
    <source>
        <dbReference type="Proteomes" id="UP001058974"/>
    </source>
</evidence>
<sequence length="132" mass="15387">MPVDLKNAGAKYQRARMTLFHDMIHHEIECYVDDMIAKSQAEEGHLVKFDRLRQFRLRLNPRASDSDASLWRETVNSVLDSPRGIYEVYWGSMTSLVEKSMQFTLAKSLPTVKQNIHCLRKLAVLWHRLLAD</sequence>
<name>A0A9D5B6R2_PEA</name>
<organism evidence="1 2">
    <name type="scientific">Pisum sativum</name>
    <name type="common">Garden pea</name>
    <name type="synonym">Lathyrus oleraceus</name>
    <dbReference type="NCBI Taxonomy" id="3888"/>
    <lineage>
        <taxon>Eukaryota</taxon>
        <taxon>Viridiplantae</taxon>
        <taxon>Streptophyta</taxon>
        <taxon>Embryophyta</taxon>
        <taxon>Tracheophyta</taxon>
        <taxon>Spermatophyta</taxon>
        <taxon>Magnoliopsida</taxon>
        <taxon>eudicotyledons</taxon>
        <taxon>Gunneridae</taxon>
        <taxon>Pentapetalae</taxon>
        <taxon>rosids</taxon>
        <taxon>fabids</taxon>
        <taxon>Fabales</taxon>
        <taxon>Fabaceae</taxon>
        <taxon>Papilionoideae</taxon>
        <taxon>50 kb inversion clade</taxon>
        <taxon>NPAAA clade</taxon>
        <taxon>Hologalegina</taxon>
        <taxon>IRL clade</taxon>
        <taxon>Fabeae</taxon>
        <taxon>Lathyrus</taxon>
    </lineage>
</organism>